<dbReference type="AlphaFoldDB" id="A0A0F8UAC8"/>
<accession>A0A0F8UAC8</accession>
<evidence type="ECO:0000256" key="2">
    <source>
        <dbReference type="SAM" id="SignalP"/>
    </source>
</evidence>
<sequence>MKFQTLLLTVAPALVAAAPAAAAAGTCDSGSGSPSPSPSPAPAPAPVGTNPFGVVAMHSGNAVQYAPFNAAKSSLLAGLKHQNASCDRPGEQTATFYLDDGALFLYDASATPQEIFVDRSGM</sequence>
<name>A0A0F8UAC8_9EURO</name>
<feature type="compositionally biased region" description="Low complexity" evidence="1">
    <location>
        <begin position="24"/>
        <end position="34"/>
    </location>
</feature>
<keyword evidence="4" id="KW-1185">Reference proteome</keyword>
<feature type="chain" id="PRO_5002528678" evidence="2">
    <location>
        <begin position="24"/>
        <end position="122"/>
    </location>
</feature>
<gene>
    <name evidence="3" type="ORF">ARAM_006175</name>
</gene>
<comment type="caution">
    <text evidence="3">The sequence shown here is derived from an EMBL/GenBank/DDBJ whole genome shotgun (WGS) entry which is preliminary data.</text>
</comment>
<evidence type="ECO:0000313" key="4">
    <source>
        <dbReference type="Proteomes" id="UP000034291"/>
    </source>
</evidence>
<protein>
    <submittedName>
        <fullName evidence="3">Cell wall protein</fullName>
    </submittedName>
</protein>
<evidence type="ECO:0000256" key="1">
    <source>
        <dbReference type="SAM" id="MobiDB-lite"/>
    </source>
</evidence>
<feature type="compositionally biased region" description="Pro residues" evidence="1">
    <location>
        <begin position="35"/>
        <end position="45"/>
    </location>
</feature>
<keyword evidence="2" id="KW-0732">Signal</keyword>
<dbReference type="Proteomes" id="UP000034291">
    <property type="component" value="Unassembled WGS sequence"/>
</dbReference>
<feature type="non-terminal residue" evidence="3">
    <location>
        <position position="122"/>
    </location>
</feature>
<organism evidence="3 4">
    <name type="scientific">Aspergillus rambellii</name>
    <dbReference type="NCBI Taxonomy" id="308745"/>
    <lineage>
        <taxon>Eukaryota</taxon>
        <taxon>Fungi</taxon>
        <taxon>Dikarya</taxon>
        <taxon>Ascomycota</taxon>
        <taxon>Pezizomycotina</taxon>
        <taxon>Eurotiomycetes</taxon>
        <taxon>Eurotiomycetidae</taxon>
        <taxon>Eurotiales</taxon>
        <taxon>Aspergillaceae</taxon>
        <taxon>Aspergillus</taxon>
        <taxon>Aspergillus subgen. Nidulantes</taxon>
    </lineage>
</organism>
<proteinExistence type="predicted"/>
<dbReference type="EMBL" id="JZBS01002946">
    <property type="protein sequence ID" value="KKK16689.1"/>
    <property type="molecule type" value="Genomic_DNA"/>
</dbReference>
<reference evidence="3 4" key="1">
    <citation type="submission" date="2015-02" db="EMBL/GenBank/DDBJ databases">
        <title>Draft Genome Sequences of Two Closely-Related Aflatoxigenic Aspergillus Species Obtained from the Cote d'Ivoire.</title>
        <authorList>
            <person name="Moore G.G."/>
            <person name="Beltz S.B."/>
            <person name="Mack B.M."/>
        </authorList>
    </citation>
    <scope>NUCLEOTIDE SEQUENCE [LARGE SCALE GENOMIC DNA]</scope>
    <source>
        <strain evidence="3 4">SRRC1468</strain>
    </source>
</reference>
<evidence type="ECO:0000313" key="3">
    <source>
        <dbReference type="EMBL" id="KKK16689.1"/>
    </source>
</evidence>
<feature type="region of interest" description="Disordered" evidence="1">
    <location>
        <begin position="24"/>
        <end position="50"/>
    </location>
</feature>
<feature type="signal peptide" evidence="2">
    <location>
        <begin position="1"/>
        <end position="23"/>
    </location>
</feature>